<evidence type="ECO:0000313" key="2">
    <source>
        <dbReference type="Proteomes" id="UP000094801"/>
    </source>
</evidence>
<proteinExistence type="predicted"/>
<sequence>MSCQTRRKYDCETGMSLVKRKGKNFEERLILSVEDVEKCRCQIKLKAHKDEISRANH</sequence>
<name>A0A1E4T384_9ASCO</name>
<accession>A0A1E4T384</accession>
<protein>
    <submittedName>
        <fullName evidence="1">Uncharacterized protein</fullName>
    </submittedName>
</protein>
<evidence type="ECO:0000313" key="1">
    <source>
        <dbReference type="EMBL" id="ODV86230.1"/>
    </source>
</evidence>
<organism evidence="1 2">
    <name type="scientific">[Candida] arabinofermentans NRRL YB-2248</name>
    <dbReference type="NCBI Taxonomy" id="983967"/>
    <lineage>
        <taxon>Eukaryota</taxon>
        <taxon>Fungi</taxon>
        <taxon>Dikarya</taxon>
        <taxon>Ascomycota</taxon>
        <taxon>Saccharomycotina</taxon>
        <taxon>Pichiomycetes</taxon>
        <taxon>Pichiales</taxon>
        <taxon>Pichiaceae</taxon>
        <taxon>Ogataea</taxon>
        <taxon>Ogataea/Candida clade</taxon>
    </lineage>
</organism>
<dbReference type="EMBL" id="KV453850">
    <property type="protein sequence ID" value="ODV86230.1"/>
    <property type="molecule type" value="Genomic_DNA"/>
</dbReference>
<reference evidence="2" key="1">
    <citation type="submission" date="2016-04" db="EMBL/GenBank/DDBJ databases">
        <title>Comparative genomics of biotechnologically important yeasts.</title>
        <authorList>
            <consortium name="DOE Joint Genome Institute"/>
            <person name="Riley R."/>
            <person name="Haridas S."/>
            <person name="Wolfe K.H."/>
            <person name="Lopes M.R."/>
            <person name="Hittinger C.T."/>
            <person name="Goker M."/>
            <person name="Salamov A."/>
            <person name="Wisecaver J."/>
            <person name="Long T.M."/>
            <person name="Aerts A.L."/>
            <person name="Barry K."/>
            <person name="Choi C."/>
            <person name="Clum A."/>
            <person name="Coughlan A.Y."/>
            <person name="Deshpande S."/>
            <person name="Douglass A.P."/>
            <person name="Hanson S.J."/>
            <person name="Klenk H.-P."/>
            <person name="Labutti K."/>
            <person name="Lapidus A."/>
            <person name="Lindquist E."/>
            <person name="Lipzen A."/>
            <person name="Meier-Kolthoff J.P."/>
            <person name="Ohm R.A."/>
            <person name="Otillar R.P."/>
            <person name="Pangilinan J."/>
            <person name="Peng Y."/>
            <person name="Rokas A."/>
            <person name="Rosa C.A."/>
            <person name="Scheuner C."/>
            <person name="Sibirny A.A."/>
            <person name="Slot J.C."/>
            <person name="Stielow J.B."/>
            <person name="Sun H."/>
            <person name="Kurtzman C.P."/>
            <person name="Blackwell M."/>
            <person name="Grigoriev I.V."/>
            <person name="Jeffries T.W."/>
        </authorList>
    </citation>
    <scope>NUCLEOTIDE SEQUENCE [LARGE SCALE GENOMIC DNA]</scope>
    <source>
        <strain evidence="2">NRRL YB-2248</strain>
    </source>
</reference>
<keyword evidence="2" id="KW-1185">Reference proteome</keyword>
<gene>
    <name evidence="1" type="ORF">CANARDRAFT_175157</name>
</gene>
<dbReference type="AlphaFoldDB" id="A0A1E4T384"/>
<dbReference type="Proteomes" id="UP000094801">
    <property type="component" value="Unassembled WGS sequence"/>
</dbReference>